<dbReference type="EMBL" id="LSSM01003114">
    <property type="protein sequence ID" value="OMJ19042.1"/>
    <property type="molecule type" value="Genomic_DNA"/>
</dbReference>
<evidence type="ECO:0000313" key="1">
    <source>
        <dbReference type="EMBL" id="OMJ19042.1"/>
    </source>
</evidence>
<proteinExistence type="predicted"/>
<accession>A0A1R1XWK9</accession>
<organism evidence="1 2">
    <name type="scientific">Smittium culicis</name>
    <dbReference type="NCBI Taxonomy" id="133412"/>
    <lineage>
        <taxon>Eukaryota</taxon>
        <taxon>Fungi</taxon>
        <taxon>Fungi incertae sedis</taxon>
        <taxon>Zoopagomycota</taxon>
        <taxon>Kickxellomycotina</taxon>
        <taxon>Harpellomycetes</taxon>
        <taxon>Harpellales</taxon>
        <taxon>Legeriomycetaceae</taxon>
        <taxon>Smittium</taxon>
    </lineage>
</organism>
<comment type="caution">
    <text evidence="1">The sequence shown here is derived from an EMBL/GenBank/DDBJ whole genome shotgun (WGS) entry which is preliminary data.</text>
</comment>
<name>A0A1R1XWK9_9FUNG</name>
<dbReference type="AlphaFoldDB" id="A0A1R1XWK9"/>
<sequence length="509" mass="57166">MATHPRNSENEGDQSVPALKNSYNFLFDLIYLHILSSLDDYELFRAKEIRFDGEIEPVVNLAFGNDSKEFRDEVERIVSAVFRNLNGKSVMGGFENFFLSKINSSSIIFEEECANKKMLDERLVAVLNSLAPDILEFNIDTSEFYENRISNLVAFVTTETVSRNDEVLIPDSYDLTSCGQDVAEVESEDAQICEAEDGLDEIIKRKLNNYKFGEENTGEGKKTEKDAIGRFYIKQSIIGEPIYIQASIGLLVFGNIKETHKGKRIDYSWLYKVRVNICFDQAEWLVSGPISQIVGIRLTQRNRETLKREYTTESISYCIIPLRGGYLAPPTFECYLEQESGEDFGLKMLGAIKKRVKIEANIASMITPKGNMTENNGGDKEIEIRVEGKDGDEKMATTDGLDISGDIFCESEDFILGNRFKKEVTGDVDDLNKDIFESSGSPEGSSKQLHGLVTENVDELGMSGEEGTPAKPVGEDMTRYIKISTYHENALVPIAVIGNENFRNAYYIG</sequence>
<protein>
    <submittedName>
        <fullName evidence="1">Uncharacterized protein</fullName>
    </submittedName>
</protein>
<gene>
    <name evidence="1" type="ORF">AYI69_g6782</name>
</gene>
<dbReference type="Proteomes" id="UP000187429">
    <property type="component" value="Unassembled WGS sequence"/>
</dbReference>
<keyword evidence="2" id="KW-1185">Reference proteome</keyword>
<evidence type="ECO:0000313" key="2">
    <source>
        <dbReference type="Proteomes" id="UP000187429"/>
    </source>
</evidence>
<reference evidence="2" key="1">
    <citation type="submission" date="2017-01" db="EMBL/GenBank/DDBJ databases">
        <authorList>
            <person name="Wang Y."/>
            <person name="White M."/>
            <person name="Kvist S."/>
            <person name="Moncalvo J.-M."/>
        </authorList>
    </citation>
    <scope>NUCLEOTIDE SEQUENCE [LARGE SCALE GENOMIC DNA]</scope>
    <source>
        <strain evidence="2">ID-206-W2</strain>
    </source>
</reference>
<dbReference type="OrthoDB" id="10539281at2759"/>